<evidence type="ECO:0000256" key="2">
    <source>
        <dbReference type="ARBA" id="ARBA00022692"/>
    </source>
</evidence>
<keyword evidence="2 5" id="KW-0812">Transmembrane</keyword>
<dbReference type="PANTHER" id="PTHR32322:SF9">
    <property type="entry name" value="AMINO-ACID METABOLITE EFFLUX PUMP-RELATED"/>
    <property type="match status" value="1"/>
</dbReference>
<evidence type="ECO:0000256" key="1">
    <source>
        <dbReference type="ARBA" id="ARBA00004141"/>
    </source>
</evidence>
<feature type="transmembrane region" description="Helical" evidence="5">
    <location>
        <begin position="252"/>
        <end position="270"/>
    </location>
</feature>
<keyword evidence="4 5" id="KW-0472">Membrane</keyword>
<accession>A0ABS6SLI0</accession>
<dbReference type="EMBL" id="JAGSPB010000001">
    <property type="protein sequence ID" value="MBV7265298.1"/>
    <property type="molecule type" value="Genomic_DNA"/>
</dbReference>
<evidence type="ECO:0000313" key="8">
    <source>
        <dbReference type="EMBL" id="MBV7265298.1"/>
    </source>
</evidence>
<feature type="transmembrane region" description="Helical" evidence="5">
    <location>
        <begin position="222"/>
        <end position="246"/>
    </location>
</feature>
<feature type="signal peptide" evidence="6">
    <location>
        <begin position="1"/>
        <end position="19"/>
    </location>
</feature>
<feature type="transmembrane region" description="Helical" evidence="5">
    <location>
        <begin position="140"/>
        <end position="159"/>
    </location>
</feature>
<evidence type="ECO:0000256" key="3">
    <source>
        <dbReference type="ARBA" id="ARBA00022989"/>
    </source>
</evidence>
<feature type="transmembrane region" description="Helical" evidence="5">
    <location>
        <begin position="37"/>
        <end position="55"/>
    </location>
</feature>
<evidence type="ECO:0000256" key="6">
    <source>
        <dbReference type="SAM" id="SignalP"/>
    </source>
</evidence>
<gene>
    <name evidence="8" type="ORF">KCG45_03845</name>
</gene>
<comment type="subcellular location">
    <subcellularLocation>
        <location evidence="1">Membrane</location>
        <topology evidence="1">Multi-pass membrane protein</topology>
    </subcellularLocation>
</comment>
<evidence type="ECO:0000313" key="9">
    <source>
        <dbReference type="Proteomes" id="UP000699975"/>
    </source>
</evidence>
<sequence length="277" mass="27687">MRGAPLTLTLATFAIMAFAGNSLLARAALADGAIEAGAYSAIRLAAGAIVLLPLIGTRPGLKDAPGAVSLAIYVAGFSLAYLSLGAGVGALILFACVQATIIAAGYFRGESLSMPGWLGLMLASAGLFVLLAPGGEETNFTAAALMAVAGIAWGTYTLIGRSSGDATGSTARNFLLATPLVLPMLWFDSGMPSWHGVLLALTSGAVTSGLGYVLWYKVTPRLGLGTVATVQLATPVMAALGAAALLSEPLTLRLAVGAAAIIGGIVLTLLKPGKTAG</sequence>
<organism evidence="8 9">
    <name type="scientific">Erythrobacter ani</name>
    <dbReference type="NCBI Taxonomy" id="2827235"/>
    <lineage>
        <taxon>Bacteria</taxon>
        <taxon>Pseudomonadati</taxon>
        <taxon>Pseudomonadota</taxon>
        <taxon>Alphaproteobacteria</taxon>
        <taxon>Sphingomonadales</taxon>
        <taxon>Erythrobacteraceae</taxon>
        <taxon>Erythrobacter/Porphyrobacter group</taxon>
        <taxon>Erythrobacter</taxon>
    </lineage>
</organism>
<dbReference type="Pfam" id="PF00892">
    <property type="entry name" value="EamA"/>
    <property type="match status" value="1"/>
</dbReference>
<dbReference type="Proteomes" id="UP000699975">
    <property type="component" value="Unassembled WGS sequence"/>
</dbReference>
<feature type="chain" id="PRO_5045285541" evidence="6">
    <location>
        <begin position="20"/>
        <end position="277"/>
    </location>
</feature>
<name>A0ABS6SLI0_9SPHN</name>
<keyword evidence="3 5" id="KW-1133">Transmembrane helix</keyword>
<dbReference type="InterPro" id="IPR050638">
    <property type="entry name" value="AA-Vitamin_Transporters"/>
</dbReference>
<reference evidence="8 9" key="1">
    <citation type="submission" date="2021-04" db="EMBL/GenBank/DDBJ databases">
        <authorList>
            <person name="Pira H."/>
            <person name="Risdian C."/>
            <person name="Wink J."/>
        </authorList>
    </citation>
    <scope>NUCLEOTIDE SEQUENCE [LARGE SCALE GENOMIC DNA]</scope>
    <source>
        <strain evidence="8 9">WH131</strain>
    </source>
</reference>
<keyword evidence="9" id="KW-1185">Reference proteome</keyword>
<evidence type="ECO:0000256" key="4">
    <source>
        <dbReference type="ARBA" id="ARBA00023136"/>
    </source>
</evidence>
<feature type="transmembrane region" description="Helical" evidence="5">
    <location>
        <begin position="114"/>
        <end position="134"/>
    </location>
</feature>
<feature type="transmembrane region" description="Helical" evidence="5">
    <location>
        <begin position="90"/>
        <end position="107"/>
    </location>
</feature>
<feature type="transmembrane region" description="Helical" evidence="5">
    <location>
        <begin position="193"/>
        <end position="215"/>
    </location>
</feature>
<evidence type="ECO:0000256" key="5">
    <source>
        <dbReference type="SAM" id="Phobius"/>
    </source>
</evidence>
<dbReference type="PANTHER" id="PTHR32322">
    <property type="entry name" value="INNER MEMBRANE TRANSPORTER"/>
    <property type="match status" value="1"/>
</dbReference>
<comment type="caution">
    <text evidence="8">The sequence shown here is derived from an EMBL/GenBank/DDBJ whole genome shotgun (WGS) entry which is preliminary data.</text>
</comment>
<evidence type="ECO:0000259" key="7">
    <source>
        <dbReference type="Pfam" id="PF00892"/>
    </source>
</evidence>
<protein>
    <submittedName>
        <fullName evidence="8">DMT family transporter</fullName>
    </submittedName>
</protein>
<feature type="domain" description="EamA" evidence="7">
    <location>
        <begin position="143"/>
        <end position="269"/>
    </location>
</feature>
<keyword evidence="6" id="KW-0732">Signal</keyword>
<dbReference type="InterPro" id="IPR000620">
    <property type="entry name" value="EamA_dom"/>
</dbReference>
<dbReference type="RefSeq" id="WP_218315776.1">
    <property type="nucleotide sequence ID" value="NZ_JAGSPB010000001.1"/>
</dbReference>
<proteinExistence type="predicted"/>